<protein>
    <submittedName>
        <fullName evidence="3">Uncharacterized protein</fullName>
    </submittedName>
</protein>
<evidence type="ECO:0000256" key="2">
    <source>
        <dbReference type="SAM" id="Phobius"/>
    </source>
</evidence>
<organism evidence="3">
    <name type="scientific">Bradyrhizobium sp. LLZ17</name>
    <dbReference type="NCBI Taxonomy" id="3239388"/>
    <lineage>
        <taxon>Bacteria</taxon>
        <taxon>Pseudomonadati</taxon>
        <taxon>Pseudomonadota</taxon>
        <taxon>Alphaproteobacteria</taxon>
        <taxon>Hyphomicrobiales</taxon>
        <taxon>Nitrobacteraceae</taxon>
        <taxon>Bradyrhizobium</taxon>
    </lineage>
</organism>
<dbReference type="EMBL" id="CP165734">
    <property type="protein sequence ID" value="XDV57580.1"/>
    <property type="molecule type" value="Genomic_DNA"/>
</dbReference>
<feature type="compositionally biased region" description="Polar residues" evidence="1">
    <location>
        <begin position="61"/>
        <end position="72"/>
    </location>
</feature>
<feature type="region of interest" description="Disordered" evidence="1">
    <location>
        <begin position="41"/>
        <end position="72"/>
    </location>
</feature>
<sequence length="72" mass="8176">MRIEISSMIPLLLNFLTVFFIIAGAVLLWINSRASRRSRIHLAPEKPAEQTEPEQAVPELTRSTDINLNMTL</sequence>
<keyword evidence="2" id="KW-1133">Transmembrane helix</keyword>
<name>A0AB39XK76_9BRAD</name>
<evidence type="ECO:0000256" key="1">
    <source>
        <dbReference type="SAM" id="MobiDB-lite"/>
    </source>
</evidence>
<keyword evidence="2" id="KW-0472">Membrane</keyword>
<accession>A0AB39XK76</accession>
<dbReference type="AlphaFoldDB" id="A0AB39XK76"/>
<reference evidence="3" key="1">
    <citation type="submission" date="2024-08" db="EMBL/GenBank/DDBJ databases">
        <authorList>
            <person name="Chaddad Z."/>
            <person name="Lamrabet M."/>
            <person name="Bouhnik O."/>
            <person name="Alami S."/>
            <person name="Wipf D."/>
            <person name="Courty P.E."/>
            <person name="Missbah El Idrissi M."/>
        </authorList>
    </citation>
    <scope>NUCLEOTIDE SEQUENCE</scope>
    <source>
        <strain evidence="3">LLZ17</strain>
    </source>
</reference>
<dbReference type="RefSeq" id="WP_369722002.1">
    <property type="nucleotide sequence ID" value="NZ_CP165734.1"/>
</dbReference>
<feature type="transmembrane region" description="Helical" evidence="2">
    <location>
        <begin position="12"/>
        <end position="30"/>
    </location>
</feature>
<gene>
    <name evidence="3" type="ORF">AB8Z38_34525</name>
</gene>
<proteinExistence type="predicted"/>
<keyword evidence="2" id="KW-0812">Transmembrane</keyword>
<evidence type="ECO:0000313" key="3">
    <source>
        <dbReference type="EMBL" id="XDV57580.1"/>
    </source>
</evidence>